<protein>
    <submittedName>
        <fullName evidence="1">Uncharacterized protein</fullName>
    </submittedName>
</protein>
<proteinExistence type="predicted"/>
<keyword evidence="2" id="KW-1185">Reference proteome</keyword>
<gene>
    <name evidence="1" type="ORF">IU514_02335</name>
</gene>
<dbReference type="RefSeq" id="WP_194929437.1">
    <property type="nucleotide sequence ID" value="NZ_JADLZT010000001.1"/>
</dbReference>
<accession>A0ABS0B301</accession>
<name>A0ABS0B301_9GAMM</name>
<evidence type="ECO:0000313" key="1">
    <source>
        <dbReference type="EMBL" id="MBF6022858.1"/>
    </source>
</evidence>
<evidence type="ECO:0000313" key="2">
    <source>
        <dbReference type="Proteomes" id="UP001429984"/>
    </source>
</evidence>
<reference evidence="1 2" key="1">
    <citation type="submission" date="2020-11" db="EMBL/GenBank/DDBJ databases">
        <title>Draft Genome Sequence and Secondary Metabolite Biosynthetic Potential of the Lysobacter niastensis Type strain DSM 18481.</title>
        <authorList>
            <person name="Turrini P."/>
            <person name="Artuso I."/>
            <person name="Tescari M."/>
            <person name="Lugli G.A."/>
            <person name="Frangipani E."/>
            <person name="Ventura M."/>
            <person name="Visca P."/>
        </authorList>
    </citation>
    <scope>NUCLEOTIDE SEQUENCE [LARGE SCALE GENOMIC DNA]</scope>
    <source>
        <strain evidence="1 2">DSM 18481</strain>
    </source>
</reference>
<sequence>MSLLDSLIECGVESEEAKRMLARVADGEDGALAELCRALTPVLHRALLALAQEDRSR</sequence>
<organism evidence="1 2">
    <name type="scientific">Lysobacter niastensis</name>
    <dbReference type="NCBI Taxonomy" id="380629"/>
    <lineage>
        <taxon>Bacteria</taxon>
        <taxon>Pseudomonadati</taxon>
        <taxon>Pseudomonadota</taxon>
        <taxon>Gammaproteobacteria</taxon>
        <taxon>Lysobacterales</taxon>
        <taxon>Lysobacteraceae</taxon>
        <taxon>Lysobacter</taxon>
    </lineage>
</organism>
<dbReference type="EMBL" id="JADLZT010000001">
    <property type="protein sequence ID" value="MBF6022858.1"/>
    <property type="molecule type" value="Genomic_DNA"/>
</dbReference>
<comment type="caution">
    <text evidence="1">The sequence shown here is derived from an EMBL/GenBank/DDBJ whole genome shotgun (WGS) entry which is preliminary data.</text>
</comment>
<dbReference type="Proteomes" id="UP001429984">
    <property type="component" value="Unassembled WGS sequence"/>
</dbReference>